<dbReference type="EMBL" id="CAJHUC010000714">
    <property type="protein sequence ID" value="CAD7697811.1"/>
    <property type="molecule type" value="Genomic_DNA"/>
</dbReference>
<dbReference type="AlphaFoldDB" id="A0A8S1ISM9"/>
<comment type="caution">
    <text evidence="1">The sequence shown here is derived from an EMBL/GenBank/DDBJ whole genome shotgun (WGS) entry which is preliminary data.</text>
</comment>
<name>A0A8S1ISM9_9CHLO</name>
<evidence type="ECO:0000313" key="2">
    <source>
        <dbReference type="Proteomes" id="UP000708148"/>
    </source>
</evidence>
<keyword evidence="2" id="KW-1185">Reference proteome</keyword>
<evidence type="ECO:0000313" key="1">
    <source>
        <dbReference type="EMBL" id="CAD7697811.1"/>
    </source>
</evidence>
<reference evidence="1" key="1">
    <citation type="submission" date="2020-12" db="EMBL/GenBank/DDBJ databases">
        <authorList>
            <person name="Iha C."/>
        </authorList>
    </citation>
    <scope>NUCLEOTIDE SEQUENCE</scope>
</reference>
<accession>A0A8S1ISM9</accession>
<gene>
    <name evidence="1" type="ORF">OSTQU699_LOCUS3172</name>
</gene>
<protein>
    <submittedName>
        <fullName evidence="1">Uncharacterized protein</fullName>
    </submittedName>
</protein>
<proteinExistence type="predicted"/>
<organism evidence="1 2">
    <name type="scientific">Ostreobium quekettii</name>
    <dbReference type="NCBI Taxonomy" id="121088"/>
    <lineage>
        <taxon>Eukaryota</taxon>
        <taxon>Viridiplantae</taxon>
        <taxon>Chlorophyta</taxon>
        <taxon>core chlorophytes</taxon>
        <taxon>Ulvophyceae</taxon>
        <taxon>TCBD clade</taxon>
        <taxon>Bryopsidales</taxon>
        <taxon>Ostreobineae</taxon>
        <taxon>Ostreobiaceae</taxon>
        <taxon>Ostreobium</taxon>
    </lineage>
</organism>
<dbReference type="Proteomes" id="UP000708148">
    <property type="component" value="Unassembled WGS sequence"/>
</dbReference>
<dbReference type="OrthoDB" id="449052at2759"/>
<sequence>MCEYLAQAPKDVRGFVDVKDVIQRFLEEVAGTGILEYPSMLKKMRALEDRGATFSRKTIKALNLTGGDGCFFHTGQHEVTLYELAIDHLLKPNTKYERHMEENHLLHVRAIP</sequence>